<keyword evidence="2" id="KW-0808">Transferase</keyword>
<dbReference type="PROSITE" id="PS50011">
    <property type="entry name" value="PROTEIN_KINASE_DOM"/>
    <property type="match status" value="1"/>
</dbReference>
<evidence type="ECO:0000256" key="4">
    <source>
        <dbReference type="ARBA" id="ARBA00022777"/>
    </source>
</evidence>
<dbReference type="Gene3D" id="1.10.510.10">
    <property type="entry name" value="Transferase(Phosphotransferase) domain 1"/>
    <property type="match status" value="1"/>
</dbReference>
<dbReference type="CDD" id="cd06410">
    <property type="entry name" value="PB1_UP2"/>
    <property type="match status" value="1"/>
</dbReference>
<dbReference type="InterPro" id="IPR000270">
    <property type="entry name" value="PB1_dom"/>
</dbReference>
<dbReference type="InterPro" id="IPR000719">
    <property type="entry name" value="Prot_kinase_dom"/>
</dbReference>
<dbReference type="SUPFAM" id="SSF54277">
    <property type="entry name" value="CAD &amp; PB1 domains"/>
    <property type="match status" value="1"/>
</dbReference>
<evidence type="ECO:0000256" key="3">
    <source>
        <dbReference type="ARBA" id="ARBA00022741"/>
    </source>
</evidence>
<dbReference type="GO" id="GO:0005524">
    <property type="term" value="F:ATP binding"/>
    <property type="evidence" value="ECO:0007669"/>
    <property type="project" value="UniProtKB-UniRule"/>
</dbReference>
<dbReference type="SMART" id="SM00666">
    <property type="entry name" value="PB1"/>
    <property type="match status" value="1"/>
</dbReference>
<dbReference type="FunFam" id="3.30.200.20:FF:000081">
    <property type="entry name" value="Octicosapeptide/phox/Bem1p domain kinase superfamily protein"/>
    <property type="match status" value="1"/>
</dbReference>
<dbReference type="PROSITE" id="PS00107">
    <property type="entry name" value="PROTEIN_KINASE_ATP"/>
    <property type="match status" value="1"/>
</dbReference>
<feature type="region of interest" description="Disordered" evidence="7">
    <location>
        <begin position="463"/>
        <end position="494"/>
    </location>
</feature>
<comment type="caution">
    <text evidence="9">The sequence shown here is derived from an EMBL/GenBank/DDBJ whole genome shotgun (WGS) entry which is preliminary data.</text>
</comment>
<organism evidence="9 10">
    <name type="scientific">Colocasia esculenta</name>
    <name type="common">Wild taro</name>
    <name type="synonym">Arum esculentum</name>
    <dbReference type="NCBI Taxonomy" id="4460"/>
    <lineage>
        <taxon>Eukaryota</taxon>
        <taxon>Viridiplantae</taxon>
        <taxon>Streptophyta</taxon>
        <taxon>Embryophyta</taxon>
        <taxon>Tracheophyta</taxon>
        <taxon>Spermatophyta</taxon>
        <taxon>Magnoliopsida</taxon>
        <taxon>Liliopsida</taxon>
        <taxon>Araceae</taxon>
        <taxon>Aroideae</taxon>
        <taxon>Colocasieae</taxon>
        <taxon>Colocasia</taxon>
    </lineage>
</organism>
<feature type="compositionally biased region" description="Polar residues" evidence="7">
    <location>
        <begin position="793"/>
        <end position="808"/>
    </location>
</feature>
<proteinExistence type="predicted"/>
<dbReference type="FunFam" id="3.10.20.90:FF:000058">
    <property type="entry name" value="Octicosapeptide/phox/Bem1p domain kinase superfamily protein"/>
    <property type="match status" value="1"/>
</dbReference>
<keyword evidence="10" id="KW-1185">Reference proteome</keyword>
<dbReference type="PANTHER" id="PTHR31066">
    <property type="entry name" value="OS05G0427100 PROTEIN-RELATED"/>
    <property type="match status" value="1"/>
</dbReference>
<dbReference type="OrthoDB" id="4062651at2759"/>
<feature type="domain" description="Protein kinase" evidence="8">
    <location>
        <begin position="967"/>
        <end position="1140"/>
    </location>
</feature>
<dbReference type="Proteomes" id="UP000652761">
    <property type="component" value="Unassembled WGS sequence"/>
</dbReference>
<keyword evidence="4" id="KW-0418">Kinase</keyword>
<sequence>MMAGEIPGPSGRMFPHNYVPSSMGGLPSERDMNSVSLQTGEEFLAQFLHDRPTSRATAMRTDTDRAHAKRVGFKFDHKFQPGFEDYMSVHGHRRTASDNVLDVDTHGMQMETDGKLSHDFVDEAIKSHCVTEFTQGLGNCSYSSGRSTILQPDKLKFLCSFGGKILPRPSDGKLRYVGGETRIISISKNLSWQELMQKTLHICNQNHTIKYQLPGEDLDALISVSSDEDLQNMVEEYCGLDKGGGSQRIRIFLIISNESENSSFDMESLQNNSEYQYVVAVNGLSPKKMSIGDCPSQMQHDGDSSSMLFSDSLASYLSSHAVNAANPSGPDGTYLRHPSPIFPIPQPATHSPIHSPPFSPMPIHKDTKSSERQSLEDRLVIDQPSENHNHMDNRHFPYGVPKNHPYLHSDVETSEQLLGPHFDYHSPVAELCPSFNLKDCKNCGYSCSVKPALKEKDLCSEKTSRQHSNSQNMISGSTETIGPNHGIPHAFSDPVLQAHGGGHPSCQIEGFFTSSLGFSTSQLTEKSCKEDKKQPWIISNKEINVSELAMVQKLMPTAGMEFDCSDSSALQGSRNITSCTNADCPEQMHQFEGNVDDANIGSQNYHVHPSLSHNFSKHEEKGALHRGISRAPNDATNKSKLLDTNYHLSGVGGAHLSSQLDALENSVPTSSFITFDISSYFPEQQFVSQTGDGKNGIPVPGSWTGETQPSGSSEQLINNVEHKEENVTALKPSVSWINSLSDIAQNDGFACLSMKEVIDENSRKMTSDSSRNYSSHLSQGVAPQNSRHPDQGVSGSTSSAPLGLSNKNDQNLNLHIDDRPNLFLLQRQPADEVLMGKTSLLDQDPVNYPDPHVQDTDLAKFGYKSGKREEIKQRNDLNAKADSEALLTIEDVTDIVPPNIPASPTIVPHAVNQATLDVDISNTSSINLECECEETSTDDVIESVTDAAIAEIEAGIYGLQIIKNVDLEELQELGSGTFGTVYHGKWRGTDVAIKRLRKSCFAGRTSEQERLTKDFWREAQILSKLHHPNVVAFYGVVPDGVGGTLATVTEYMVNGSLRHVLLRKDRLLDLRKRLMIAMDAAFGMEYLHSKDIVHFDLKCDNLLVNMRDTQRPICKVKIAKIHHDLFFWGSSKEGLPVYSI</sequence>
<dbReference type="AlphaFoldDB" id="A0A843UE35"/>
<evidence type="ECO:0000256" key="1">
    <source>
        <dbReference type="ARBA" id="ARBA00022527"/>
    </source>
</evidence>
<dbReference type="InterPro" id="IPR017441">
    <property type="entry name" value="Protein_kinase_ATP_BS"/>
</dbReference>
<dbReference type="InterPro" id="IPR001245">
    <property type="entry name" value="Ser-Thr/Tyr_kinase_cat_dom"/>
</dbReference>
<accession>A0A843UE35</accession>
<dbReference type="InterPro" id="IPR011009">
    <property type="entry name" value="Kinase-like_dom_sf"/>
</dbReference>
<dbReference type="InterPro" id="IPR053198">
    <property type="entry name" value="Gynoecium_Dev_Regulator"/>
</dbReference>
<evidence type="ECO:0000256" key="7">
    <source>
        <dbReference type="SAM" id="MobiDB-lite"/>
    </source>
</evidence>
<dbReference type="PANTHER" id="PTHR31066:SF90">
    <property type="entry name" value="PB1 DOMAIN-CONTAINING PROTEIN"/>
    <property type="match status" value="1"/>
</dbReference>
<feature type="compositionally biased region" description="Polar residues" evidence="7">
    <location>
        <begin position="466"/>
        <end position="481"/>
    </location>
</feature>
<reference evidence="9" key="1">
    <citation type="submission" date="2017-07" db="EMBL/GenBank/DDBJ databases">
        <title>Taro Niue Genome Assembly and Annotation.</title>
        <authorList>
            <person name="Atibalentja N."/>
            <person name="Keating K."/>
            <person name="Fields C.J."/>
        </authorList>
    </citation>
    <scope>NUCLEOTIDE SEQUENCE</scope>
    <source>
        <strain evidence="9">Niue_2</strain>
        <tissue evidence="9">Leaf</tissue>
    </source>
</reference>
<dbReference type="GO" id="GO:0004674">
    <property type="term" value="F:protein serine/threonine kinase activity"/>
    <property type="evidence" value="ECO:0007669"/>
    <property type="project" value="UniProtKB-KW"/>
</dbReference>
<keyword evidence="5 6" id="KW-0067">ATP-binding</keyword>
<feature type="binding site" evidence="6">
    <location>
        <position position="994"/>
    </location>
    <ligand>
        <name>ATP</name>
        <dbReference type="ChEBI" id="CHEBI:30616"/>
    </ligand>
</feature>
<dbReference type="PROSITE" id="PS00108">
    <property type="entry name" value="PROTEIN_KINASE_ST"/>
    <property type="match status" value="1"/>
</dbReference>
<dbReference type="EMBL" id="NMUH01000504">
    <property type="protein sequence ID" value="MQL80366.1"/>
    <property type="molecule type" value="Genomic_DNA"/>
</dbReference>
<dbReference type="Pfam" id="PF07714">
    <property type="entry name" value="PK_Tyr_Ser-Thr"/>
    <property type="match status" value="1"/>
</dbReference>
<evidence type="ECO:0000256" key="2">
    <source>
        <dbReference type="ARBA" id="ARBA00022679"/>
    </source>
</evidence>
<evidence type="ECO:0000313" key="10">
    <source>
        <dbReference type="Proteomes" id="UP000652761"/>
    </source>
</evidence>
<dbReference type="Gene3D" id="3.10.20.90">
    <property type="entry name" value="Phosphatidylinositol 3-kinase Catalytic Subunit, Chain A, domain 1"/>
    <property type="match status" value="1"/>
</dbReference>
<feature type="region of interest" description="Disordered" evidence="7">
    <location>
        <begin position="762"/>
        <end position="808"/>
    </location>
</feature>
<gene>
    <name evidence="9" type="ORF">Taro_012825</name>
</gene>
<protein>
    <recommendedName>
        <fullName evidence="8">Protein kinase domain-containing protein</fullName>
    </recommendedName>
</protein>
<keyword evidence="3 6" id="KW-0547">Nucleotide-binding</keyword>
<dbReference type="Pfam" id="PF00564">
    <property type="entry name" value="PB1"/>
    <property type="match status" value="1"/>
</dbReference>
<evidence type="ECO:0000259" key="8">
    <source>
        <dbReference type="PROSITE" id="PS50011"/>
    </source>
</evidence>
<name>A0A843UE35_COLES</name>
<dbReference type="SMART" id="SM00220">
    <property type="entry name" value="S_TKc"/>
    <property type="match status" value="1"/>
</dbReference>
<dbReference type="SUPFAM" id="SSF56112">
    <property type="entry name" value="Protein kinase-like (PK-like)"/>
    <property type="match status" value="1"/>
</dbReference>
<evidence type="ECO:0000313" key="9">
    <source>
        <dbReference type="EMBL" id="MQL80366.1"/>
    </source>
</evidence>
<feature type="compositionally biased region" description="Polar residues" evidence="7">
    <location>
        <begin position="767"/>
        <end position="786"/>
    </location>
</feature>
<dbReference type="Gene3D" id="3.30.200.20">
    <property type="entry name" value="Phosphorylase Kinase, domain 1"/>
    <property type="match status" value="1"/>
</dbReference>
<evidence type="ECO:0000256" key="5">
    <source>
        <dbReference type="ARBA" id="ARBA00022840"/>
    </source>
</evidence>
<keyword evidence="1" id="KW-0723">Serine/threonine-protein kinase</keyword>
<dbReference type="InterPro" id="IPR008271">
    <property type="entry name" value="Ser/Thr_kinase_AS"/>
</dbReference>
<evidence type="ECO:0000256" key="6">
    <source>
        <dbReference type="PROSITE-ProRule" id="PRU10141"/>
    </source>
</evidence>